<name>A0A9E7DBS7_9ACTO</name>
<dbReference type="PANTHER" id="PTHR44196">
    <property type="entry name" value="DEHYDROGENASE/REDUCTASE SDR FAMILY MEMBER 7B"/>
    <property type="match status" value="1"/>
</dbReference>
<dbReference type="GO" id="GO:0016491">
    <property type="term" value="F:oxidoreductase activity"/>
    <property type="evidence" value="ECO:0007669"/>
    <property type="project" value="UniProtKB-KW"/>
</dbReference>
<dbReference type="PRINTS" id="PR00080">
    <property type="entry name" value="SDRFAMILY"/>
</dbReference>
<dbReference type="Pfam" id="PF00106">
    <property type="entry name" value="adh_short"/>
    <property type="match status" value="1"/>
</dbReference>
<dbReference type="InterPro" id="IPR036291">
    <property type="entry name" value="NAD(P)-bd_dom_sf"/>
</dbReference>
<proteinExistence type="inferred from homology"/>
<evidence type="ECO:0000256" key="3">
    <source>
        <dbReference type="RuleBase" id="RU000363"/>
    </source>
</evidence>
<sequence length="240" mass="25186">MSTLPIALVTGATSGIGLATVQALASDHHIIALARNQQRLDDLVASLPSAQAVSVDLSDAEAVAEAVNELGLERLDVLVNSAGVEAAGRLEELSVSQWRQVLDLDLVAPAQLTTLLLPALRKAHGLVVMLNSGAGTRVWPGQGLYCAAKHGLRALADALREEERGRIRVTTIYPGRTDTAMQQRLHNLGATAGSGKGGDYCAADHMQAASVAKAIRLAVDMPLDATIEDLHIRPSDLSQG</sequence>
<dbReference type="Proteomes" id="UP000830236">
    <property type="component" value="Chromosome"/>
</dbReference>
<dbReference type="PROSITE" id="PS00061">
    <property type="entry name" value="ADH_SHORT"/>
    <property type="match status" value="1"/>
</dbReference>
<dbReference type="NCBIfam" id="NF006073">
    <property type="entry name" value="PRK08219.1"/>
    <property type="match status" value="1"/>
</dbReference>
<evidence type="ECO:0000313" key="6">
    <source>
        <dbReference type="Proteomes" id="UP000830236"/>
    </source>
</evidence>
<evidence type="ECO:0000313" key="5">
    <source>
        <dbReference type="EMBL" id="UQF78961.1"/>
    </source>
</evidence>
<dbReference type="InterPro" id="IPR002347">
    <property type="entry name" value="SDR_fam"/>
</dbReference>
<evidence type="ECO:0000256" key="1">
    <source>
        <dbReference type="ARBA" id="ARBA00006484"/>
    </source>
</evidence>
<dbReference type="Gene3D" id="3.40.50.720">
    <property type="entry name" value="NAD(P)-binding Rossmann-like Domain"/>
    <property type="match status" value="1"/>
</dbReference>
<protein>
    <submittedName>
        <fullName evidence="5">SDR family oxidoreductase</fullName>
    </submittedName>
</protein>
<gene>
    <name evidence="5" type="ORF">M3I41_04915</name>
</gene>
<dbReference type="InterPro" id="IPR057326">
    <property type="entry name" value="KR_dom"/>
</dbReference>
<dbReference type="SUPFAM" id="SSF51735">
    <property type="entry name" value="NAD(P)-binding Rossmann-fold domains"/>
    <property type="match status" value="1"/>
</dbReference>
<dbReference type="PANTHER" id="PTHR44196:SF1">
    <property type="entry name" value="DEHYDROGENASE_REDUCTASE SDR FAMILY MEMBER 7B"/>
    <property type="match status" value="1"/>
</dbReference>
<dbReference type="PRINTS" id="PR00081">
    <property type="entry name" value="GDHRDH"/>
</dbReference>
<feature type="domain" description="Ketoreductase" evidence="4">
    <location>
        <begin position="5"/>
        <end position="177"/>
    </location>
</feature>
<evidence type="ECO:0000256" key="2">
    <source>
        <dbReference type="ARBA" id="ARBA00023002"/>
    </source>
</evidence>
<dbReference type="AlphaFoldDB" id="A0A9E7DBS7"/>
<dbReference type="EMBL" id="CP097095">
    <property type="protein sequence ID" value="UQF78961.1"/>
    <property type="molecule type" value="Genomic_DNA"/>
</dbReference>
<keyword evidence="2" id="KW-0560">Oxidoreductase</keyword>
<dbReference type="InterPro" id="IPR020904">
    <property type="entry name" value="Sc_DH/Rdtase_CS"/>
</dbReference>
<dbReference type="GO" id="GO:0016020">
    <property type="term" value="C:membrane"/>
    <property type="evidence" value="ECO:0007669"/>
    <property type="project" value="TreeGrafter"/>
</dbReference>
<evidence type="ECO:0000259" key="4">
    <source>
        <dbReference type="SMART" id="SM00822"/>
    </source>
</evidence>
<reference evidence="5" key="1">
    <citation type="submission" date="2022-05" db="EMBL/GenBank/DDBJ databases">
        <title>Using nanopore sequencing to obtain complete genomes from saliva samples.</title>
        <authorList>
            <person name="Baker J.L."/>
        </authorList>
    </citation>
    <scope>NUCLEOTIDE SEQUENCE</scope>
    <source>
        <strain evidence="5">JCVI-JB-Ag32</strain>
    </source>
</reference>
<dbReference type="KEGG" id="agh:M3I41_04915"/>
<organism evidence="5 6">
    <name type="scientific">Actinomyces graevenitzii</name>
    <dbReference type="NCBI Taxonomy" id="55565"/>
    <lineage>
        <taxon>Bacteria</taxon>
        <taxon>Bacillati</taxon>
        <taxon>Actinomycetota</taxon>
        <taxon>Actinomycetes</taxon>
        <taxon>Actinomycetales</taxon>
        <taxon>Actinomycetaceae</taxon>
        <taxon>Actinomyces</taxon>
    </lineage>
</organism>
<accession>A0A9E7DBS7</accession>
<dbReference type="SMART" id="SM00822">
    <property type="entry name" value="PKS_KR"/>
    <property type="match status" value="1"/>
</dbReference>
<comment type="similarity">
    <text evidence="1 3">Belongs to the short-chain dehydrogenases/reductases (SDR) family.</text>
</comment>